<dbReference type="PANTHER" id="PTHR23150">
    <property type="entry name" value="SULFATASE MODIFYING FACTOR 1, 2"/>
    <property type="match status" value="1"/>
</dbReference>
<dbReference type="EMBL" id="WJJP01000595">
    <property type="protein sequence ID" value="MBD3326529.1"/>
    <property type="molecule type" value="Genomic_DNA"/>
</dbReference>
<evidence type="ECO:0000259" key="1">
    <source>
        <dbReference type="Pfam" id="PF03781"/>
    </source>
</evidence>
<proteinExistence type="predicted"/>
<dbReference type="GO" id="GO:0120147">
    <property type="term" value="F:formylglycine-generating oxidase activity"/>
    <property type="evidence" value="ECO:0007669"/>
    <property type="project" value="TreeGrafter"/>
</dbReference>
<dbReference type="InterPro" id="IPR042095">
    <property type="entry name" value="SUMF_sf"/>
</dbReference>
<dbReference type="SUPFAM" id="SSF56436">
    <property type="entry name" value="C-type lectin-like"/>
    <property type="match status" value="1"/>
</dbReference>
<dbReference type="Proteomes" id="UP000649604">
    <property type="component" value="Unassembled WGS sequence"/>
</dbReference>
<name>A0A9D5JY97_9BACT</name>
<dbReference type="InterPro" id="IPR051043">
    <property type="entry name" value="Sulfatase_Mod_Factor_Kinase"/>
</dbReference>
<dbReference type="PANTHER" id="PTHR23150:SF19">
    <property type="entry name" value="FORMYLGLYCINE-GENERATING ENZYME"/>
    <property type="match status" value="1"/>
</dbReference>
<dbReference type="InterPro" id="IPR005532">
    <property type="entry name" value="SUMF_dom"/>
</dbReference>
<comment type="caution">
    <text evidence="2">The sequence shown here is derived from an EMBL/GenBank/DDBJ whole genome shotgun (WGS) entry which is preliminary data.</text>
</comment>
<sequence length="233" mass="27301">GEEKYQDWYTRELPRHEVCFDEGFWLGRYEVTQAQWQAVMDDNPAYFDEDKVGEAWQRHPVERVSWNDAQDFLETLNAQVSVRPELVEGRDSDWKFRLPTEAEWEYAARAGSESMYCFGDDVSRLKDYAWYRENSDGQTHPVGELQPNAWGLYDMHGNVWEWCADTWYDSYENAPEDGSMKGNLDDKKVKIRRGGAWGSPAWNCRSAYRDDYNPIHRPSNLGFRVVVVSARSL</sequence>
<reference evidence="2" key="1">
    <citation type="submission" date="2019-11" db="EMBL/GenBank/DDBJ databases">
        <title>Microbial mats filling the niche in hypersaline microbial mats.</title>
        <authorList>
            <person name="Wong H.L."/>
            <person name="Macleod F.I."/>
            <person name="White R.A. III"/>
            <person name="Burns B.P."/>
        </authorList>
    </citation>
    <scope>NUCLEOTIDE SEQUENCE</scope>
    <source>
        <strain evidence="2">Rbin_158</strain>
    </source>
</reference>
<gene>
    <name evidence="2" type="ORF">GF339_18235</name>
</gene>
<evidence type="ECO:0000313" key="3">
    <source>
        <dbReference type="Proteomes" id="UP000649604"/>
    </source>
</evidence>
<dbReference type="InterPro" id="IPR016187">
    <property type="entry name" value="CTDL_fold"/>
</dbReference>
<feature type="domain" description="Sulfatase-modifying factor enzyme-like" evidence="1">
    <location>
        <begin position="4"/>
        <end position="226"/>
    </location>
</feature>
<evidence type="ECO:0000313" key="2">
    <source>
        <dbReference type="EMBL" id="MBD3326529.1"/>
    </source>
</evidence>
<organism evidence="2 3">
    <name type="scientific">candidate division KSB3 bacterium</name>
    <dbReference type="NCBI Taxonomy" id="2044937"/>
    <lineage>
        <taxon>Bacteria</taxon>
        <taxon>candidate division KSB3</taxon>
    </lineage>
</organism>
<feature type="non-terminal residue" evidence="2">
    <location>
        <position position="1"/>
    </location>
</feature>
<accession>A0A9D5JY97</accession>
<dbReference type="AlphaFoldDB" id="A0A9D5JY97"/>
<dbReference type="Gene3D" id="3.90.1580.10">
    <property type="entry name" value="paralog of FGE (formylglycine-generating enzyme)"/>
    <property type="match status" value="1"/>
</dbReference>
<protein>
    <submittedName>
        <fullName evidence="2">SUMF1/EgtB/PvdO family nonheme iron enzyme</fullName>
    </submittedName>
</protein>
<dbReference type="Pfam" id="PF03781">
    <property type="entry name" value="FGE-sulfatase"/>
    <property type="match status" value="1"/>
</dbReference>